<organism evidence="1">
    <name type="scientific">Arundo donax</name>
    <name type="common">Giant reed</name>
    <name type="synonym">Donax arundinaceus</name>
    <dbReference type="NCBI Taxonomy" id="35708"/>
    <lineage>
        <taxon>Eukaryota</taxon>
        <taxon>Viridiplantae</taxon>
        <taxon>Streptophyta</taxon>
        <taxon>Embryophyta</taxon>
        <taxon>Tracheophyta</taxon>
        <taxon>Spermatophyta</taxon>
        <taxon>Magnoliopsida</taxon>
        <taxon>Liliopsida</taxon>
        <taxon>Poales</taxon>
        <taxon>Poaceae</taxon>
        <taxon>PACMAD clade</taxon>
        <taxon>Arundinoideae</taxon>
        <taxon>Arundineae</taxon>
        <taxon>Arundo</taxon>
    </lineage>
</organism>
<name>A0A0A8YWH0_ARUDO</name>
<reference evidence="1" key="1">
    <citation type="submission" date="2014-09" db="EMBL/GenBank/DDBJ databases">
        <authorList>
            <person name="Magalhaes I.L.F."/>
            <person name="Oliveira U."/>
            <person name="Santos F.R."/>
            <person name="Vidigal T.H.D.A."/>
            <person name="Brescovit A.D."/>
            <person name="Santos A.J."/>
        </authorList>
    </citation>
    <scope>NUCLEOTIDE SEQUENCE</scope>
    <source>
        <tissue evidence="1">Shoot tissue taken approximately 20 cm above the soil surface</tissue>
    </source>
</reference>
<evidence type="ECO:0000313" key="1">
    <source>
        <dbReference type="EMBL" id="JAD29758.1"/>
    </source>
</evidence>
<protein>
    <submittedName>
        <fullName evidence="1">Uncharacterized protein</fullName>
    </submittedName>
</protein>
<sequence>MFRLLSEVKTSSKKGIRWETCFHWNTTSHRKQSKQNIIALSPETYNLANLFQHHVGRVHIQSKID</sequence>
<dbReference type="EMBL" id="GBRH01268137">
    <property type="protein sequence ID" value="JAD29758.1"/>
    <property type="molecule type" value="Transcribed_RNA"/>
</dbReference>
<dbReference type="AlphaFoldDB" id="A0A0A8YWH0"/>
<accession>A0A0A8YWH0</accession>
<proteinExistence type="predicted"/>
<reference evidence="1" key="2">
    <citation type="journal article" date="2015" name="Data Brief">
        <title>Shoot transcriptome of the giant reed, Arundo donax.</title>
        <authorList>
            <person name="Barrero R.A."/>
            <person name="Guerrero F.D."/>
            <person name="Moolhuijzen P."/>
            <person name="Goolsby J.A."/>
            <person name="Tidwell J."/>
            <person name="Bellgard S.E."/>
            <person name="Bellgard M.I."/>
        </authorList>
    </citation>
    <scope>NUCLEOTIDE SEQUENCE</scope>
    <source>
        <tissue evidence="1">Shoot tissue taken approximately 20 cm above the soil surface</tissue>
    </source>
</reference>